<feature type="domain" description="Protein kinase" evidence="1">
    <location>
        <begin position="28"/>
        <end position="305"/>
    </location>
</feature>
<dbReference type="PANTHER" id="PTHR44329">
    <property type="entry name" value="SERINE/THREONINE-PROTEIN KINASE TNNI3K-RELATED"/>
    <property type="match status" value="1"/>
</dbReference>
<name>A0A165EVQ5_9APHY</name>
<accession>A0A165EVQ5</accession>
<sequence length="372" mass="42868">MFRTMRKLCEKHVVLPRASLLSPHELIVEDEHPIDRGGFGEIRRGQWQSGGSIVRVAFKSFTFAQNEDLQQQIYKEAIQWRHLHHPNVVPFFGVCDMPRPLRLCIVSHWMENGSIMDFLRQNTSADRLPLLVGIATGLEYLHSKDIVHGDLKGANILIDDNGVPRLADFGLATVVYRMQTVNTASESHRGGTYRWMAPELFDPEKFGLPHVRPSKESDVYGLAMVMWEVYTGRIPFHMCRNEWQVVYKIMSGKRPTRSEDTMLPVIQDRIWILMEECWDACPGNRPNVRDVLGRLGAEDDMHGITVTEQNRVSPHMRTTSEHSSVDMQTLNIREDSGSCINVHLEMKHVECHLRITARFFFFFSRTVMIGRI</sequence>
<dbReference type="SMART" id="SM00220">
    <property type="entry name" value="S_TKc"/>
    <property type="match status" value="1"/>
</dbReference>
<dbReference type="GO" id="GO:0004674">
    <property type="term" value="F:protein serine/threonine kinase activity"/>
    <property type="evidence" value="ECO:0007669"/>
    <property type="project" value="TreeGrafter"/>
</dbReference>
<proteinExistence type="predicted"/>
<dbReference type="SUPFAM" id="SSF56112">
    <property type="entry name" value="Protein kinase-like (PK-like)"/>
    <property type="match status" value="1"/>
</dbReference>
<dbReference type="InterPro" id="IPR000719">
    <property type="entry name" value="Prot_kinase_dom"/>
</dbReference>
<protein>
    <submittedName>
        <fullName evidence="2">Kinase-like protein</fullName>
    </submittedName>
</protein>
<dbReference type="Proteomes" id="UP000076871">
    <property type="component" value="Unassembled WGS sequence"/>
</dbReference>
<organism evidence="2 3">
    <name type="scientific">Laetiporus sulphureus 93-53</name>
    <dbReference type="NCBI Taxonomy" id="1314785"/>
    <lineage>
        <taxon>Eukaryota</taxon>
        <taxon>Fungi</taxon>
        <taxon>Dikarya</taxon>
        <taxon>Basidiomycota</taxon>
        <taxon>Agaricomycotina</taxon>
        <taxon>Agaricomycetes</taxon>
        <taxon>Polyporales</taxon>
        <taxon>Laetiporus</taxon>
    </lineage>
</organism>
<dbReference type="AlphaFoldDB" id="A0A165EVQ5"/>
<dbReference type="STRING" id="1314785.A0A165EVQ5"/>
<reference evidence="2 3" key="1">
    <citation type="journal article" date="2016" name="Mol. Biol. Evol.">
        <title>Comparative Genomics of Early-Diverging Mushroom-Forming Fungi Provides Insights into the Origins of Lignocellulose Decay Capabilities.</title>
        <authorList>
            <person name="Nagy L.G."/>
            <person name="Riley R."/>
            <person name="Tritt A."/>
            <person name="Adam C."/>
            <person name="Daum C."/>
            <person name="Floudas D."/>
            <person name="Sun H."/>
            <person name="Yadav J.S."/>
            <person name="Pangilinan J."/>
            <person name="Larsson K.H."/>
            <person name="Matsuura K."/>
            <person name="Barry K."/>
            <person name="Labutti K."/>
            <person name="Kuo R."/>
            <person name="Ohm R.A."/>
            <person name="Bhattacharya S.S."/>
            <person name="Shirouzu T."/>
            <person name="Yoshinaga Y."/>
            <person name="Martin F.M."/>
            <person name="Grigoriev I.V."/>
            <person name="Hibbett D.S."/>
        </authorList>
    </citation>
    <scope>NUCLEOTIDE SEQUENCE [LARGE SCALE GENOMIC DNA]</scope>
    <source>
        <strain evidence="2 3">93-53</strain>
    </source>
</reference>
<dbReference type="Pfam" id="PF07714">
    <property type="entry name" value="PK_Tyr_Ser-Thr"/>
    <property type="match status" value="1"/>
</dbReference>
<dbReference type="InterPro" id="IPR051681">
    <property type="entry name" value="Ser/Thr_Kinases-Pseudokinases"/>
</dbReference>
<dbReference type="RefSeq" id="XP_040765604.1">
    <property type="nucleotide sequence ID" value="XM_040904219.1"/>
</dbReference>
<dbReference type="Gene3D" id="1.10.510.10">
    <property type="entry name" value="Transferase(Phosphotransferase) domain 1"/>
    <property type="match status" value="1"/>
</dbReference>
<dbReference type="PROSITE" id="PS50011">
    <property type="entry name" value="PROTEIN_KINASE_DOM"/>
    <property type="match status" value="1"/>
</dbReference>
<evidence type="ECO:0000313" key="2">
    <source>
        <dbReference type="EMBL" id="KZT07864.1"/>
    </source>
</evidence>
<dbReference type="InterPro" id="IPR008271">
    <property type="entry name" value="Ser/Thr_kinase_AS"/>
</dbReference>
<dbReference type="InterPro" id="IPR001245">
    <property type="entry name" value="Ser-Thr/Tyr_kinase_cat_dom"/>
</dbReference>
<dbReference type="GO" id="GO:0005524">
    <property type="term" value="F:ATP binding"/>
    <property type="evidence" value="ECO:0007669"/>
    <property type="project" value="InterPro"/>
</dbReference>
<keyword evidence="3" id="KW-1185">Reference proteome</keyword>
<evidence type="ECO:0000313" key="3">
    <source>
        <dbReference type="Proteomes" id="UP000076871"/>
    </source>
</evidence>
<dbReference type="InParanoid" id="A0A165EVQ5"/>
<evidence type="ECO:0000259" key="1">
    <source>
        <dbReference type="PROSITE" id="PS50011"/>
    </source>
</evidence>
<dbReference type="PROSITE" id="PS00108">
    <property type="entry name" value="PROTEIN_KINASE_ST"/>
    <property type="match status" value="1"/>
</dbReference>
<dbReference type="GeneID" id="63821249"/>
<dbReference type="InterPro" id="IPR011009">
    <property type="entry name" value="Kinase-like_dom_sf"/>
</dbReference>
<keyword evidence="2" id="KW-0418">Kinase</keyword>
<dbReference type="OrthoDB" id="3265205at2759"/>
<dbReference type="EMBL" id="KV427617">
    <property type="protein sequence ID" value="KZT07864.1"/>
    <property type="molecule type" value="Genomic_DNA"/>
</dbReference>
<keyword evidence="2" id="KW-0808">Transferase</keyword>
<gene>
    <name evidence="2" type="ORF">LAESUDRAFT_650129</name>
</gene>